<organism evidence="2 3">
    <name type="scientific">Fundicoccus ignavus</name>
    <dbReference type="NCBI Taxonomy" id="2664442"/>
    <lineage>
        <taxon>Bacteria</taxon>
        <taxon>Bacillati</taxon>
        <taxon>Bacillota</taxon>
        <taxon>Bacilli</taxon>
        <taxon>Lactobacillales</taxon>
        <taxon>Aerococcaceae</taxon>
        <taxon>Fundicoccus</taxon>
    </lineage>
</organism>
<dbReference type="PANTHER" id="PTHR24567:SF26">
    <property type="entry name" value="REGULATORY PROTEIN YEIL"/>
    <property type="match status" value="1"/>
</dbReference>
<gene>
    <name evidence="2" type="ORF">GIY09_10145</name>
</gene>
<name>A0A6I2GRV5_9LACT</name>
<dbReference type="Proteomes" id="UP000430975">
    <property type="component" value="Unassembled WGS sequence"/>
</dbReference>
<dbReference type="SUPFAM" id="SSF51206">
    <property type="entry name" value="cAMP-binding domain-like"/>
    <property type="match status" value="1"/>
</dbReference>
<dbReference type="AlphaFoldDB" id="A0A6I2GRV5"/>
<comment type="caution">
    <text evidence="2">The sequence shown here is derived from an EMBL/GenBank/DDBJ whole genome shotgun (WGS) entry which is preliminary data.</text>
</comment>
<dbReference type="InterPro" id="IPR014710">
    <property type="entry name" value="RmlC-like_jellyroll"/>
</dbReference>
<dbReference type="InterPro" id="IPR018490">
    <property type="entry name" value="cNMP-bd_dom_sf"/>
</dbReference>
<protein>
    <submittedName>
        <fullName evidence="2">Cyclic nucleotide-binding domain-containing protein</fullName>
    </submittedName>
</protein>
<sequence>MNKIPITSQHIEALASYNLQHLGGDSIQAVHFKPGELLSEEGQALNWFFLVVEGRAKIYRTGTNGEQHILGYYASEGIIGEIELVQMQADAHSTAIAISEVNCIGIRYALCAKELHRNVIFLQKVASSLADKVKDNADNLVALSLNSGEQRLCAYILSSAHNNLFRDVLTDVAASIGISYRHVFRILNKLCAQEVLEKQTNGYHILNHDLLSDLAQPK</sequence>
<dbReference type="InterPro" id="IPR000595">
    <property type="entry name" value="cNMP-bd_dom"/>
</dbReference>
<keyword evidence="3" id="KW-1185">Reference proteome</keyword>
<proteinExistence type="predicted"/>
<dbReference type="InterPro" id="IPR036390">
    <property type="entry name" value="WH_DNA-bd_sf"/>
</dbReference>
<dbReference type="RefSeq" id="WP_153863917.1">
    <property type="nucleotide sequence ID" value="NZ_WJQS01000010.1"/>
</dbReference>
<evidence type="ECO:0000313" key="2">
    <source>
        <dbReference type="EMBL" id="MRI86205.1"/>
    </source>
</evidence>
<reference evidence="2 3" key="1">
    <citation type="submission" date="2019-11" db="EMBL/GenBank/DDBJ databases">
        <title>Characterisation of Fundicoccus ignavus gen. nov. sp. nov., a novel genus of the family Aerococcaceae isolated from bulk tank milk.</title>
        <authorList>
            <person name="Siebert A."/>
            <person name="Huptas C."/>
            <person name="Wenning M."/>
            <person name="Scherer S."/>
            <person name="Doll E.V."/>
        </authorList>
    </citation>
    <scope>NUCLEOTIDE SEQUENCE [LARGE SCALE GENOMIC DNA]</scope>
    <source>
        <strain evidence="2 3">WS4759</strain>
    </source>
</reference>
<dbReference type="InterPro" id="IPR050397">
    <property type="entry name" value="Env_Response_Regulators"/>
</dbReference>
<dbReference type="SUPFAM" id="SSF46785">
    <property type="entry name" value="Winged helix' DNA-binding domain"/>
    <property type="match status" value="1"/>
</dbReference>
<dbReference type="SMART" id="SM00100">
    <property type="entry name" value="cNMP"/>
    <property type="match status" value="1"/>
</dbReference>
<dbReference type="CDD" id="cd00038">
    <property type="entry name" value="CAP_ED"/>
    <property type="match status" value="1"/>
</dbReference>
<accession>A0A6I2GRV5</accession>
<dbReference type="PANTHER" id="PTHR24567">
    <property type="entry name" value="CRP FAMILY TRANSCRIPTIONAL REGULATORY PROTEIN"/>
    <property type="match status" value="1"/>
</dbReference>
<dbReference type="GO" id="GO:0003700">
    <property type="term" value="F:DNA-binding transcription factor activity"/>
    <property type="evidence" value="ECO:0007669"/>
    <property type="project" value="TreeGrafter"/>
</dbReference>
<feature type="domain" description="Cyclic nucleotide-binding" evidence="1">
    <location>
        <begin position="25"/>
        <end position="132"/>
    </location>
</feature>
<dbReference type="Gene3D" id="2.60.120.10">
    <property type="entry name" value="Jelly Rolls"/>
    <property type="match status" value="1"/>
</dbReference>
<evidence type="ECO:0000313" key="3">
    <source>
        <dbReference type="Proteomes" id="UP000430975"/>
    </source>
</evidence>
<dbReference type="EMBL" id="WJQS01000010">
    <property type="protein sequence ID" value="MRI86205.1"/>
    <property type="molecule type" value="Genomic_DNA"/>
</dbReference>
<dbReference type="Pfam" id="PF00027">
    <property type="entry name" value="cNMP_binding"/>
    <property type="match status" value="1"/>
</dbReference>
<evidence type="ECO:0000259" key="1">
    <source>
        <dbReference type="PROSITE" id="PS50042"/>
    </source>
</evidence>
<dbReference type="GO" id="GO:0005829">
    <property type="term" value="C:cytosol"/>
    <property type="evidence" value="ECO:0007669"/>
    <property type="project" value="TreeGrafter"/>
</dbReference>
<dbReference type="PROSITE" id="PS50042">
    <property type="entry name" value="CNMP_BINDING_3"/>
    <property type="match status" value="1"/>
</dbReference>